<accession>A0A918LVK0</accession>
<gene>
    <name evidence="1" type="ORF">GCM10010226_36670</name>
</gene>
<dbReference type="RefSeq" id="WP_189712359.1">
    <property type="nucleotide sequence ID" value="NZ_BMSA01000010.1"/>
</dbReference>
<organism evidence="1 2">
    <name type="scientific">Streptomyces phaeofaciens</name>
    <dbReference type="NCBI Taxonomy" id="68254"/>
    <lineage>
        <taxon>Bacteria</taxon>
        <taxon>Bacillati</taxon>
        <taxon>Actinomycetota</taxon>
        <taxon>Actinomycetes</taxon>
        <taxon>Kitasatosporales</taxon>
        <taxon>Streptomycetaceae</taxon>
        <taxon>Streptomyces</taxon>
    </lineage>
</organism>
<dbReference type="Proteomes" id="UP000646776">
    <property type="component" value="Unassembled WGS sequence"/>
</dbReference>
<evidence type="ECO:0000313" key="1">
    <source>
        <dbReference type="EMBL" id="GGT56181.1"/>
    </source>
</evidence>
<comment type="caution">
    <text evidence="1">The sequence shown here is derived from an EMBL/GenBank/DDBJ whole genome shotgun (WGS) entry which is preliminary data.</text>
</comment>
<keyword evidence="2" id="KW-1185">Reference proteome</keyword>
<reference evidence="1" key="2">
    <citation type="submission" date="2020-09" db="EMBL/GenBank/DDBJ databases">
        <authorList>
            <person name="Sun Q."/>
            <person name="Ohkuma M."/>
        </authorList>
    </citation>
    <scope>NUCLEOTIDE SEQUENCE</scope>
    <source>
        <strain evidence="1">JCM 4125</strain>
    </source>
</reference>
<dbReference type="EMBL" id="BMSA01000010">
    <property type="protein sequence ID" value="GGT56181.1"/>
    <property type="molecule type" value="Genomic_DNA"/>
</dbReference>
<dbReference type="InterPro" id="IPR008983">
    <property type="entry name" value="Tumour_necrosis_fac-like_dom"/>
</dbReference>
<sequence>MTVRAAWLTENGQTREDTRLTLSGLLTVNAYAAENVPLKARGGVVPGGLALTGATGGMTFTIGTGRAFVQGGRNNQGAYPVAVTEPETLTVPAGDAQYNRIDLVELVVRDGVYDGTAETAALVRLVQGTPAATPVVPNTPDGSALPLYRILVPKGASAGTGGLDWASAVTNLRYPTVALGGIVPAGNFNGAYAGQYREDSGVLQRWDGTAWVPYPRSVGGIAPSAPLLVDGSYTGQYREDAAGLLQRWNGSAWQYAEGRTTILLSASQTAPQSVASGNWTQITLNSVDVDDAGGWTGSNTYTVPRAGWWRLSFSVSWFSESLTSSPTGSRGARLHLNGAGVSRATWLVGAGPLATSVGGSCLLRLAVGDRLALFGLQSSGTTVTALGGSGYASNLTAEWLRS</sequence>
<name>A0A918LVK0_9ACTN</name>
<evidence type="ECO:0000313" key="2">
    <source>
        <dbReference type="Proteomes" id="UP000646776"/>
    </source>
</evidence>
<proteinExistence type="predicted"/>
<dbReference type="AlphaFoldDB" id="A0A918LVK0"/>
<reference evidence="1" key="1">
    <citation type="journal article" date="2014" name="Int. J. Syst. Evol. Microbiol.">
        <title>Complete genome sequence of Corynebacterium casei LMG S-19264T (=DSM 44701T), isolated from a smear-ripened cheese.</title>
        <authorList>
            <consortium name="US DOE Joint Genome Institute (JGI-PGF)"/>
            <person name="Walter F."/>
            <person name="Albersmeier A."/>
            <person name="Kalinowski J."/>
            <person name="Ruckert C."/>
        </authorList>
    </citation>
    <scope>NUCLEOTIDE SEQUENCE</scope>
    <source>
        <strain evidence="1">JCM 4125</strain>
    </source>
</reference>
<protein>
    <submittedName>
        <fullName evidence="1">Uncharacterized protein</fullName>
    </submittedName>
</protein>
<dbReference type="Gene3D" id="2.60.120.40">
    <property type="match status" value="1"/>
</dbReference>